<dbReference type="EMBL" id="HBGN01005667">
    <property type="protein sequence ID" value="CAD9317254.1"/>
    <property type="molecule type" value="Transcribed_RNA"/>
</dbReference>
<feature type="region of interest" description="Disordered" evidence="3">
    <location>
        <begin position="436"/>
        <end position="467"/>
    </location>
</feature>
<evidence type="ECO:0000256" key="3">
    <source>
        <dbReference type="SAM" id="MobiDB-lite"/>
    </source>
</evidence>
<organism evidence="5">
    <name type="scientific">Ditylum brightwellii</name>
    <dbReference type="NCBI Taxonomy" id="49249"/>
    <lineage>
        <taxon>Eukaryota</taxon>
        <taxon>Sar</taxon>
        <taxon>Stramenopiles</taxon>
        <taxon>Ochrophyta</taxon>
        <taxon>Bacillariophyta</taxon>
        <taxon>Mediophyceae</taxon>
        <taxon>Lithodesmiophycidae</taxon>
        <taxon>Lithodesmiales</taxon>
        <taxon>Lithodesmiaceae</taxon>
        <taxon>Ditylum</taxon>
    </lineage>
</organism>
<dbReference type="PANTHER" id="PTHR47932">
    <property type="entry name" value="ATPASE EXPRESSION PROTEIN 3"/>
    <property type="match status" value="1"/>
</dbReference>
<dbReference type="AlphaFoldDB" id="A0A7S2E620"/>
<keyword evidence="4" id="KW-0472">Membrane</keyword>
<keyword evidence="1" id="KW-0677">Repeat</keyword>
<evidence type="ECO:0000256" key="4">
    <source>
        <dbReference type="SAM" id="Phobius"/>
    </source>
</evidence>
<dbReference type="NCBIfam" id="TIGR00756">
    <property type="entry name" value="PPR"/>
    <property type="match status" value="5"/>
</dbReference>
<accession>A0A7S2E620</accession>
<dbReference type="Gene3D" id="1.25.40.10">
    <property type="entry name" value="Tetratricopeptide repeat domain"/>
    <property type="match status" value="5"/>
</dbReference>
<feature type="repeat" description="PPR" evidence="2">
    <location>
        <begin position="559"/>
        <end position="593"/>
    </location>
</feature>
<feature type="compositionally biased region" description="Basic residues" evidence="3">
    <location>
        <begin position="122"/>
        <end position="141"/>
    </location>
</feature>
<feature type="repeat" description="PPR" evidence="2">
    <location>
        <begin position="323"/>
        <end position="357"/>
    </location>
</feature>
<feature type="compositionally biased region" description="Basic residues" evidence="3">
    <location>
        <begin position="455"/>
        <end position="467"/>
    </location>
</feature>
<dbReference type="InterPro" id="IPR002885">
    <property type="entry name" value="PPR_rpt"/>
</dbReference>
<proteinExistence type="predicted"/>
<keyword evidence="4" id="KW-0812">Transmembrane</keyword>
<dbReference type="PANTHER" id="PTHR47932:SF44">
    <property type="entry name" value="MIOREX COMPLEX COMPONENT 1"/>
    <property type="match status" value="1"/>
</dbReference>
<evidence type="ECO:0000313" key="5">
    <source>
        <dbReference type="EMBL" id="CAD9317254.1"/>
    </source>
</evidence>
<feature type="region of interest" description="Disordered" evidence="3">
    <location>
        <begin position="355"/>
        <end position="379"/>
    </location>
</feature>
<feature type="repeat" description="PPR" evidence="2">
    <location>
        <begin position="382"/>
        <end position="416"/>
    </location>
</feature>
<dbReference type="Pfam" id="PF13041">
    <property type="entry name" value="PPR_2"/>
    <property type="match status" value="2"/>
</dbReference>
<evidence type="ECO:0008006" key="6">
    <source>
        <dbReference type="Google" id="ProtNLM"/>
    </source>
</evidence>
<dbReference type="PROSITE" id="PS51375">
    <property type="entry name" value="PPR"/>
    <property type="match status" value="5"/>
</dbReference>
<feature type="region of interest" description="Disordered" evidence="3">
    <location>
        <begin position="98"/>
        <end position="152"/>
    </location>
</feature>
<evidence type="ECO:0000256" key="2">
    <source>
        <dbReference type="PROSITE-ProRule" id="PRU00708"/>
    </source>
</evidence>
<evidence type="ECO:0000256" key="1">
    <source>
        <dbReference type="ARBA" id="ARBA00022737"/>
    </source>
</evidence>
<feature type="region of interest" description="Disordered" evidence="3">
    <location>
        <begin position="842"/>
        <end position="867"/>
    </location>
</feature>
<feature type="transmembrane region" description="Helical" evidence="4">
    <location>
        <begin position="28"/>
        <end position="47"/>
    </location>
</feature>
<dbReference type="Pfam" id="PF01535">
    <property type="entry name" value="PPR"/>
    <property type="match status" value="4"/>
</dbReference>
<feature type="repeat" description="PPR" evidence="2">
    <location>
        <begin position="597"/>
        <end position="631"/>
    </location>
</feature>
<feature type="repeat" description="PPR" evidence="2">
    <location>
        <begin position="775"/>
        <end position="810"/>
    </location>
</feature>
<feature type="region of interest" description="Disordered" evidence="3">
    <location>
        <begin position="1"/>
        <end position="23"/>
    </location>
</feature>
<protein>
    <recommendedName>
        <fullName evidence="6">Pentacotripeptide-repeat region of PRORP domain-containing protein</fullName>
    </recommendedName>
</protein>
<dbReference type="InterPro" id="IPR011990">
    <property type="entry name" value="TPR-like_helical_dom_sf"/>
</dbReference>
<keyword evidence="4" id="KW-1133">Transmembrane helix</keyword>
<sequence>MEQKMLTSSQTPSTQEQKRQHHRHQQHALYRIIIVLLFIVSPAYGFLTISSSPPTLSLVSSTLTSMERAKLVSTSPFLASRKNSVYHSRIATSLKMSISDKQQQYQQRRTTNRNRRSEGSIRQRHHNQQQKNNYKGRRRGRLTPQEEEERFRRAQDVEHRMIQALVGMKNAISSSSSSTSAADTTTKPLLFPSVRECNAALATLGDRGDLLRALQLFVKMRKAASLASYSSSSGIATATTTSSSKENVTTMIKPFFHPPTPTLVTYSTLMSRAVKVGKPRVALRLWKLMMSQREFYTNYGRNKNIHSKKQYLSPIAQAPIIPDVRSVNILMNAYAKLGDYEAAYSLLQQMLSTKRRQVKDHHEEDGEEGEGEGDGVPKLSPNLVTYNTLLDACHRANNLPKALDVLEEMKSRGIHPDARTYTTIISTVGRQRVIDSQNSNTYLSEEDKDNNSAYSRHRGGGGGRRGRRGDPDIAFALLYEMEHDYDIKPNGMTYCALIDACGRCYRNDLALKGLRMMLREKKKLLDMEQQRQQQHQLLQIQNKRQKSSFSSLNTLFIHEVGAWTAAIDACCKSNRYDTAIKLFWTMQSPNFQNIKPNTVTCGCLIDRLLKAQRISDTLDVLRYMKNEGLEPSEVMYTSLMSCAEKLARLERNNYAEDEEEEGTVNYEGDGMGDLDDRDKDVDFGIGDIDNSSNNSGTKAIELYTELMRSLMGSSSSFSSSSLDQNDKIAKIRTSQQNERVSNFSRDIANINDAKTLLVKVFLVFQEMRDAGAKPDTACYNVLLGACARAGDFTRARDVLNKLMDSDDLEPTHVSWREMLRAASRSKTASSHLVEQVWNEASSYRGSNGDRAGGGSGSSAGDSSNEDYVPWTPDVDAFEALVDSYIREASSPLEANKNGVRQSRRWALYEKVLEMYEDVVEKREEPRGMAYVDKLELQESPRVMLNVLKAAVSLEGMAYTAMQAEREEKRKMGSSSFDKNERETEKKAMVDDVLNGRLKRAQSVAREIAQLECFRDGGRLPLSIANDSEAMKALGLAKSWI</sequence>
<name>A0A7S2E620_9STRA</name>
<gene>
    <name evidence="5" type="ORF">DBRI1063_LOCUS3662</name>
</gene>
<dbReference type="Pfam" id="PF13812">
    <property type="entry name" value="PPR_3"/>
    <property type="match status" value="1"/>
</dbReference>
<reference evidence="5" key="1">
    <citation type="submission" date="2021-01" db="EMBL/GenBank/DDBJ databases">
        <authorList>
            <person name="Corre E."/>
            <person name="Pelletier E."/>
            <person name="Niang G."/>
            <person name="Scheremetjew M."/>
            <person name="Finn R."/>
            <person name="Kale V."/>
            <person name="Holt S."/>
            <person name="Cochrane G."/>
            <person name="Meng A."/>
            <person name="Brown T."/>
            <person name="Cohen L."/>
        </authorList>
    </citation>
    <scope>NUCLEOTIDE SEQUENCE</scope>
    <source>
        <strain evidence="5">Pop2</strain>
    </source>
</reference>
<feature type="compositionally biased region" description="Polar residues" evidence="3">
    <location>
        <begin position="1"/>
        <end position="15"/>
    </location>
</feature>